<dbReference type="InterPro" id="IPR009377">
    <property type="entry name" value="EutA"/>
</dbReference>
<reference evidence="1 2" key="1">
    <citation type="submission" date="2016-10" db="EMBL/GenBank/DDBJ databases">
        <authorList>
            <person name="de Groot N.N."/>
        </authorList>
    </citation>
    <scope>NUCLEOTIDE SEQUENCE [LARGE SCALE GENOMIC DNA]</scope>
    <source>
        <strain evidence="1 2">DSM 13305</strain>
    </source>
</reference>
<dbReference type="EMBL" id="FODY01000012">
    <property type="protein sequence ID" value="SEP16834.1"/>
    <property type="molecule type" value="Genomic_DNA"/>
</dbReference>
<keyword evidence="2" id="KW-1185">Reference proteome</keyword>
<dbReference type="PIRSF" id="PIRSF012293">
    <property type="entry name" value="EutA"/>
    <property type="match status" value="1"/>
</dbReference>
<gene>
    <name evidence="1" type="ORF">SAMN04490178_11230</name>
</gene>
<evidence type="ECO:0000313" key="1">
    <source>
        <dbReference type="EMBL" id="SEP16834.1"/>
    </source>
</evidence>
<sequence length="466" mass="50240">MQDLISVGIDVGTTTTQLIFSRIRVQNTAAPWMIPELKITGKEVIYQSPVYFTPLLAPDTIDAAGLQDMIAGEYKSAGFYKEDISTGAVIITGETARKENAAEVALVLAEFAGDFVVATAGPDLEAVLAGCGAGAQEASKRLSGRVMNMDIGGGTSNGAVFWEGEVVDAFALDIGARLIRFDREGRVTHIAERIKPLLAVLGVPLAFDRIPELAELRQVTDALADVFWRLQQQLPLPPGTRELFIHHPHQELAVEHMLFSGGVAEDIYDCQGPDRDKELFRFQDIGPLLGRSIRDKYWEKGTPLLEPKEKIRATVIGAGSHAFTISGSTVFLAEDLLPLKNVPIVRPFTGVEDLDGLGAAIAFQIRLYGDEQVAIAFTGPRSPSYRQIQAMAAAVVEGMSLNTGPLIVIVEHDFAKALGQALRGLVKGTKKILCLDGIRVKGGDYVDIGNPVAQAVPVIVKTLIFS</sequence>
<dbReference type="OrthoDB" id="1542at2"/>
<name>A0A1H8VND4_9FIRM</name>
<dbReference type="Pfam" id="PF06277">
    <property type="entry name" value="EutA"/>
    <property type="match status" value="1"/>
</dbReference>
<dbReference type="GO" id="GO:0016829">
    <property type="term" value="F:lyase activity"/>
    <property type="evidence" value="ECO:0007669"/>
    <property type="project" value="UniProtKB-KW"/>
</dbReference>
<dbReference type="Proteomes" id="UP000198847">
    <property type="component" value="Unassembled WGS sequence"/>
</dbReference>
<organism evidence="1 2">
    <name type="scientific">Propionispora vibrioides</name>
    <dbReference type="NCBI Taxonomy" id="112903"/>
    <lineage>
        <taxon>Bacteria</taxon>
        <taxon>Bacillati</taxon>
        <taxon>Bacillota</taxon>
        <taxon>Negativicutes</taxon>
        <taxon>Selenomonadales</taxon>
        <taxon>Sporomusaceae</taxon>
        <taxon>Propionispora</taxon>
    </lineage>
</organism>
<evidence type="ECO:0000313" key="2">
    <source>
        <dbReference type="Proteomes" id="UP000198847"/>
    </source>
</evidence>
<proteinExistence type="predicted"/>
<dbReference type="SUPFAM" id="SSF53067">
    <property type="entry name" value="Actin-like ATPase domain"/>
    <property type="match status" value="1"/>
</dbReference>
<dbReference type="RefSeq" id="WP_091747065.1">
    <property type="nucleotide sequence ID" value="NZ_FODY01000012.1"/>
</dbReference>
<accession>A0A1H8VND4</accession>
<dbReference type="AlphaFoldDB" id="A0A1H8VND4"/>
<keyword evidence="1" id="KW-0456">Lyase</keyword>
<protein>
    <submittedName>
        <fullName evidence="1">Reactivating factor of Adenosylcobalamin-dependent ethanolamine ammonia lyase</fullName>
    </submittedName>
</protein>
<dbReference type="STRING" id="112903.SAMN04490178_11230"/>
<dbReference type="InterPro" id="IPR043129">
    <property type="entry name" value="ATPase_NBD"/>
</dbReference>